<dbReference type="InterPro" id="IPR006059">
    <property type="entry name" value="SBP"/>
</dbReference>
<dbReference type="PROSITE" id="PS51257">
    <property type="entry name" value="PROKAR_LIPOPROTEIN"/>
    <property type="match status" value="1"/>
</dbReference>
<evidence type="ECO:0008006" key="5">
    <source>
        <dbReference type="Google" id="ProtNLM"/>
    </source>
</evidence>
<proteinExistence type="predicted"/>
<comment type="caution">
    <text evidence="3">The sequence shown here is derived from an EMBL/GenBank/DDBJ whole genome shotgun (WGS) entry which is preliminary data.</text>
</comment>
<keyword evidence="4" id="KW-1185">Reference proteome</keyword>
<evidence type="ECO:0000313" key="3">
    <source>
        <dbReference type="EMBL" id="GGD56843.1"/>
    </source>
</evidence>
<feature type="compositionally biased region" description="Low complexity" evidence="1">
    <location>
        <begin position="25"/>
        <end position="36"/>
    </location>
</feature>
<organism evidence="3 4">
    <name type="scientific">Paenibacillus nasutitermitis</name>
    <dbReference type="NCBI Taxonomy" id="1652958"/>
    <lineage>
        <taxon>Bacteria</taxon>
        <taxon>Bacillati</taxon>
        <taxon>Bacillota</taxon>
        <taxon>Bacilli</taxon>
        <taxon>Bacillales</taxon>
        <taxon>Paenibacillaceae</taxon>
        <taxon>Paenibacillus</taxon>
    </lineage>
</organism>
<dbReference type="RefSeq" id="WP_188990276.1">
    <property type="nucleotide sequence ID" value="NZ_BMHP01000001.1"/>
</dbReference>
<dbReference type="PANTHER" id="PTHR43649:SF12">
    <property type="entry name" value="DIACETYLCHITOBIOSE BINDING PROTEIN DASA"/>
    <property type="match status" value="1"/>
</dbReference>
<name>A0A917DQF0_9BACL</name>
<protein>
    <recommendedName>
        <fullName evidence="5">Extracellular solute-binding protein</fullName>
    </recommendedName>
</protein>
<gene>
    <name evidence="3" type="ORF">GCM10010911_13250</name>
</gene>
<accession>A0A917DQF0</accession>
<dbReference type="PANTHER" id="PTHR43649">
    <property type="entry name" value="ARABINOSE-BINDING PROTEIN-RELATED"/>
    <property type="match status" value="1"/>
</dbReference>
<feature type="signal peptide" evidence="2">
    <location>
        <begin position="1"/>
        <end position="22"/>
    </location>
</feature>
<dbReference type="SUPFAM" id="SSF53850">
    <property type="entry name" value="Periplasmic binding protein-like II"/>
    <property type="match status" value="1"/>
</dbReference>
<keyword evidence="2" id="KW-0732">Signal</keyword>
<dbReference type="Gene3D" id="3.40.190.10">
    <property type="entry name" value="Periplasmic binding protein-like II"/>
    <property type="match status" value="2"/>
</dbReference>
<evidence type="ECO:0000256" key="2">
    <source>
        <dbReference type="SAM" id="SignalP"/>
    </source>
</evidence>
<sequence length="523" mass="58393">MSKKRVLLAAVSMVLASGVLSACSSSNNGNNEGTGNPKKSADPSQQEEAAKFSLVFTGRGQYVESLTDINKDPYVMEMEKLSGTDLDIQLILDKDFDQKMTLLMSSGDIPDVVLARGGIYDSALAGGAKAGVFMELDDLLKEHGQTLLEKIPQAAWDRVKLDGKIMGIPAWRSVTNSEATYIRKDFMEKAGITEVPKTVDEYLDMLRAFKKNGVEVPMLAQDKFRQSKQFFGAYDVHPTQYELIDGQVVPKFFKVDAMMKALNVYKTLLDEELISKEFTTNNANNLANNVYTNKHGLFMLGPASLNAVNAKLLDLNAEGEFINAMSPVGPDGKGGPPEGSPVVSVIMVNSKVSQEKAENIIKFFEWQVSEEGAKFHTYGIEGKTYTEENGKINYTLPTEPEEINRQEFHQHYLWWINEKSYQPRELIDPASKPVIDWLTNELVKEGRGSIEFDPPLEGIQKNPDLAGDSDFIMEHIMKMIYGQEPITNWPNVIEEWKKRGGTGLIEEATERYNSKDGVYLPID</sequence>
<evidence type="ECO:0000313" key="4">
    <source>
        <dbReference type="Proteomes" id="UP000612456"/>
    </source>
</evidence>
<dbReference type="Pfam" id="PF01547">
    <property type="entry name" value="SBP_bac_1"/>
    <property type="match status" value="1"/>
</dbReference>
<feature type="chain" id="PRO_5038054351" description="Extracellular solute-binding protein" evidence="2">
    <location>
        <begin position="23"/>
        <end position="523"/>
    </location>
</feature>
<dbReference type="AlphaFoldDB" id="A0A917DQF0"/>
<reference evidence="3" key="2">
    <citation type="submission" date="2020-09" db="EMBL/GenBank/DDBJ databases">
        <authorList>
            <person name="Sun Q."/>
            <person name="Zhou Y."/>
        </authorList>
    </citation>
    <scope>NUCLEOTIDE SEQUENCE</scope>
    <source>
        <strain evidence="3">CGMCC 1.15178</strain>
    </source>
</reference>
<evidence type="ECO:0000256" key="1">
    <source>
        <dbReference type="SAM" id="MobiDB-lite"/>
    </source>
</evidence>
<dbReference type="InterPro" id="IPR050490">
    <property type="entry name" value="Bact_solute-bd_prot1"/>
</dbReference>
<dbReference type="EMBL" id="BMHP01000001">
    <property type="protein sequence ID" value="GGD56843.1"/>
    <property type="molecule type" value="Genomic_DNA"/>
</dbReference>
<reference evidence="3" key="1">
    <citation type="journal article" date="2014" name="Int. J. Syst. Evol. Microbiol.">
        <title>Complete genome sequence of Corynebacterium casei LMG S-19264T (=DSM 44701T), isolated from a smear-ripened cheese.</title>
        <authorList>
            <consortium name="US DOE Joint Genome Institute (JGI-PGF)"/>
            <person name="Walter F."/>
            <person name="Albersmeier A."/>
            <person name="Kalinowski J."/>
            <person name="Ruckert C."/>
        </authorList>
    </citation>
    <scope>NUCLEOTIDE SEQUENCE</scope>
    <source>
        <strain evidence="3">CGMCC 1.15178</strain>
    </source>
</reference>
<feature type="region of interest" description="Disordered" evidence="1">
    <location>
        <begin position="25"/>
        <end position="44"/>
    </location>
</feature>
<dbReference type="Proteomes" id="UP000612456">
    <property type="component" value="Unassembled WGS sequence"/>
</dbReference>